<gene>
    <name evidence="1" type="ORF">EI427_09515</name>
</gene>
<keyword evidence="2" id="KW-1185">Reference proteome</keyword>
<evidence type="ECO:0000313" key="1">
    <source>
        <dbReference type="EMBL" id="AZQ62468.1"/>
    </source>
</evidence>
<sequence>MPKTSSLIVNDKPELAFYTSNKCIYIPIDRNGIDISHKNIDDKLKKLRNIVEKSSLLLLGVEMISVSYLLYTYGLDYFNLWDALETSTQIVELSIIPGTYLLSKYQPKKYSRFNTFLSIDEHYIYIKLGLYKIDKVALSSIKNFTIKPNKYNITYLNLELHNGKTTKIKWFQSFLIKEQQVVIDAFLREFQNRIK</sequence>
<accession>A0A3S9P2Y3</accession>
<protein>
    <submittedName>
        <fullName evidence="1">Uncharacterized protein</fullName>
    </submittedName>
</protein>
<dbReference type="OrthoDB" id="979120at2"/>
<dbReference type="RefSeq" id="WP_126614000.1">
    <property type="nucleotide sequence ID" value="NZ_CP034562.1"/>
</dbReference>
<evidence type="ECO:0000313" key="2">
    <source>
        <dbReference type="Proteomes" id="UP000267268"/>
    </source>
</evidence>
<dbReference type="KEGG" id="fll:EI427_09515"/>
<name>A0A3S9P2Y3_9BACT</name>
<reference evidence="1 2" key="1">
    <citation type="submission" date="2018-12" db="EMBL/GenBank/DDBJ databases">
        <title>Flammeovirga pectinis sp. nov., isolated from the gut of the Korean scallop, Patinopecten yessoensis.</title>
        <authorList>
            <person name="Bae J.-W."/>
            <person name="Jeong Y.-S."/>
            <person name="Kang W."/>
        </authorList>
    </citation>
    <scope>NUCLEOTIDE SEQUENCE [LARGE SCALE GENOMIC DNA]</scope>
    <source>
        <strain evidence="1 2">L12M1</strain>
    </source>
</reference>
<dbReference type="Proteomes" id="UP000267268">
    <property type="component" value="Chromosome 1"/>
</dbReference>
<dbReference type="EMBL" id="CP034562">
    <property type="protein sequence ID" value="AZQ62468.1"/>
    <property type="molecule type" value="Genomic_DNA"/>
</dbReference>
<dbReference type="AlphaFoldDB" id="A0A3S9P2Y3"/>
<proteinExistence type="predicted"/>
<organism evidence="1 2">
    <name type="scientific">Flammeovirga pectinis</name>
    <dbReference type="NCBI Taxonomy" id="2494373"/>
    <lineage>
        <taxon>Bacteria</taxon>
        <taxon>Pseudomonadati</taxon>
        <taxon>Bacteroidota</taxon>
        <taxon>Cytophagia</taxon>
        <taxon>Cytophagales</taxon>
        <taxon>Flammeovirgaceae</taxon>
        <taxon>Flammeovirga</taxon>
    </lineage>
</organism>